<evidence type="ECO:0000256" key="11">
    <source>
        <dbReference type="ARBA" id="ARBA00023303"/>
    </source>
</evidence>
<dbReference type="AlphaFoldDB" id="A0A414FGB7"/>
<dbReference type="PANTHER" id="PTHR11537">
    <property type="entry name" value="VOLTAGE-GATED POTASSIUM CHANNEL"/>
    <property type="match status" value="1"/>
</dbReference>
<evidence type="ECO:0000256" key="9">
    <source>
        <dbReference type="ARBA" id="ARBA00023065"/>
    </source>
</evidence>
<evidence type="ECO:0000256" key="10">
    <source>
        <dbReference type="ARBA" id="ARBA00023136"/>
    </source>
</evidence>
<feature type="transmembrane region" description="Helical" evidence="13">
    <location>
        <begin position="183"/>
        <end position="201"/>
    </location>
</feature>
<feature type="region of interest" description="Disordered" evidence="12">
    <location>
        <begin position="239"/>
        <end position="262"/>
    </location>
</feature>
<keyword evidence="3" id="KW-0633">Potassium transport</keyword>
<comment type="subcellular location">
    <subcellularLocation>
        <location evidence="1">Membrane</location>
        <topology evidence="1">Multi-pass membrane protein</topology>
    </subcellularLocation>
</comment>
<dbReference type="InterPro" id="IPR005821">
    <property type="entry name" value="Ion_trans_dom"/>
</dbReference>
<keyword evidence="10 13" id="KW-0472">Membrane</keyword>
<feature type="transmembrane region" description="Helical" evidence="13">
    <location>
        <begin position="208"/>
        <end position="233"/>
    </location>
</feature>
<dbReference type="SUPFAM" id="SSF81324">
    <property type="entry name" value="Voltage-gated potassium channels"/>
    <property type="match status" value="1"/>
</dbReference>
<evidence type="ECO:0000259" key="14">
    <source>
        <dbReference type="Pfam" id="PF00520"/>
    </source>
</evidence>
<dbReference type="FunFam" id="1.10.287.70:FF:000028">
    <property type="entry name" value="potassium voltage-gated channel subfamily D member 3"/>
    <property type="match status" value="1"/>
</dbReference>
<keyword evidence="9" id="KW-0406">Ion transport</keyword>
<feature type="domain" description="Ion transport" evidence="14">
    <location>
        <begin position="14"/>
        <end position="239"/>
    </location>
</feature>
<name>A0A414FGB7_9BACE</name>
<dbReference type="Gene3D" id="1.20.120.350">
    <property type="entry name" value="Voltage-gated potassium channels. Chain C"/>
    <property type="match status" value="1"/>
</dbReference>
<dbReference type="PRINTS" id="PR00169">
    <property type="entry name" value="KCHANNEL"/>
</dbReference>
<dbReference type="PANTHER" id="PTHR11537:SF254">
    <property type="entry name" value="POTASSIUM VOLTAGE-GATED CHANNEL PROTEIN SHAB"/>
    <property type="match status" value="1"/>
</dbReference>
<keyword evidence="8 13" id="KW-1133">Transmembrane helix</keyword>
<sequence length="262" mass="30089">MKLYVVIQRFLNKNWVHYIVLFFILISILAVIASSFEEMSHYRLALFGITYISSFVFLLEYAARILSAPALHPTKDAIKARLLYTFSFYGFVDFVAILPCVLTYIYWNTEIVHIIILPYIFIIFKLIRHSRSFRLIGKALYSVREELATAYTASFITICFSAILMYYIERNAQPDVFENIGDGIWWGIITFATVGYGDIYPVTPLGKLLGCIICLVGVAMVAIPTGIISSSFMSMIQKKERQQMQAEKEQEEKRQADSDEKN</sequence>
<feature type="transmembrane region" description="Helical" evidence="13">
    <location>
        <begin position="42"/>
        <end position="61"/>
    </location>
</feature>
<evidence type="ECO:0000313" key="16">
    <source>
        <dbReference type="Proteomes" id="UP000284689"/>
    </source>
</evidence>
<feature type="transmembrane region" description="Helical" evidence="13">
    <location>
        <begin position="82"/>
        <end position="105"/>
    </location>
</feature>
<feature type="transmembrane region" description="Helical" evidence="13">
    <location>
        <begin position="148"/>
        <end position="168"/>
    </location>
</feature>
<keyword evidence="5" id="KW-0631">Potassium channel</keyword>
<accession>A0A414FGB7</accession>
<evidence type="ECO:0000313" key="15">
    <source>
        <dbReference type="EMBL" id="RHD45779.1"/>
    </source>
</evidence>
<organism evidence="15 16">
    <name type="scientific">Bacteroides caccae</name>
    <dbReference type="NCBI Taxonomy" id="47678"/>
    <lineage>
        <taxon>Bacteria</taxon>
        <taxon>Pseudomonadati</taxon>
        <taxon>Bacteroidota</taxon>
        <taxon>Bacteroidia</taxon>
        <taxon>Bacteroidales</taxon>
        <taxon>Bacteroidaceae</taxon>
        <taxon>Bacteroides</taxon>
    </lineage>
</organism>
<feature type="transmembrane region" description="Helical" evidence="13">
    <location>
        <begin position="111"/>
        <end position="127"/>
    </location>
</feature>
<dbReference type="InterPro" id="IPR028325">
    <property type="entry name" value="VG_K_chnl"/>
</dbReference>
<keyword evidence="11" id="KW-0407">Ion channel</keyword>
<keyword evidence="2" id="KW-0813">Transport</keyword>
<evidence type="ECO:0000256" key="2">
    <source>
        <dbReference type="ARBA" id="ARBA00022448"/>
    </source>
</evidence>
<dbReference type="EMBL" id="QSJD01000028">
    <property type="protein sequence ID" value="RHD45779.1"/>
    <property type="molecule type" value="Genomic_DNA"/>
</dbReference>
<dbReference type="GO" id="GO:0005249">
    <property type="term" value="F:voltage-gated potassium channel activity"/>
    <property type="evidence" value="ECO:0007669"/>
    <property type="project" value="InterPro"/>
</dbReference>
<dbReference type="Proteomes" id="UP000284689">
    <property type="component" value="Unassembled WGS sequence"/>
</dbReference>
<evidence type="ECO:0000256" key="13">
    <source>
        <dbReference type="SAM" id="Phobius"/>
    </source>
</evidence>
<evidence type="ECO:0000256" key="12">
    <source>
        <dbReference type="SAM" id="MobiDB-lite"/>
    </source>
</evidence>
<reference evidence="15 16" key="1">
    <citation type="submission" date="2018-08" db="EMBL/GenBank/DDBJ databases">
        <title>A genome reference for cultivated species of the human gut microbiota.</title>
        <authorList>
            <person name="Zou Y."/>
            <person name="Xue W."/>
            <person name="Luo G."/>
        </authorList>
    </citation>
    <scope>NUCLEOTIDE SEQUENCE [LARGE SCALE GENOMIC DNA]</scope>
    <source>
        <strain evidence="15 16">AM31-16AC</strain>
    </source>
</reference>
<dbReference type="InterPro" id="IPR027359">
    <property type="entry name" value="Volt_channel_dom_sf"/>
</dbReference>
<dbReference type="Gene3D" id="1.10.287.70">
    <property type="match status" value="1"/>
</dbReference>
<dbReference type="GO" id="GO:0001508">
    <property type="term" value="P:action potential"/>
    <property type="evidence" value="ECO:0007669"/>
    <property type="project" value="TreeGrafter"/>
</dbReference>
<proteinExistence type="predicted"/>
<dbReference type="Pfam" id="PF00520">
    <property type="entry name" value="Ion_trans"/>
    <property type="match status" value="1"/>
</dbReference>
<feature type="transmembrane region" description="Helical" evidence="13">
    <location>
        <begin position="15"/>
        <end position="36"/>
    </location>
</feature>
<evidence type="ECO:0000256" key="1">
    <source>
        <dbReference type="ARBA" id="ARBA00004141"/>
    </source>
</evidence>
<dbReference type="GO" id="GO:0008076">
    <property type="term" value="C:voltage-gated potassium channel complex"/>
    <property type="evidence" value="ECO:0007669"/>
    <property type="project" value="InterPro"/>
</dbReference>
<evidence type="ECO:0000256" key="4">
    <source>
        <dbReference type="ARBA" id="ARBA00022692"/>
    </source>
</evidence>
<protein>
    <submittedName>
        <fullName evidence="15">Ion transporter</fullName>
    </submittedName>
</protein>
<evidence type="ECO:0000256" key="6">
    <source>
        <dbReference type="ARBA" id="ARBA00022882"/>
    </source>
</evidence>
<evidence type="ECO:0000256" key="3">
    <source>
        <dbReference type="ARBA" id="ARBA00022538"/>
    </source>
</evidence>
<keyword evidence="6" id="KW-0851">Voltage-gated channel</keyword>
<evidence type="ECO:0000256" key="7">
    <source>
        <dbReference type="ARBA" id="ARBA00022958"/>
    </source>
</evidence>
<comment type="caution">
    <text evidence="15">The sequence shown here is derived from an EMBL/GenBank/DDBJ whole genome shotgun (WGS) entry which is preliminary data.</text>
</comment>
<gene>
    <name evidence="15" type="ORF">DW794_15515</name>
</gene>
<dbReference type="RefSeq" id="WP_122264905.1">
    <property type="nucleotide sequence ID" value="NZ_QSJD01000028.1"/>
</dbReference>
<evidence type="ECO:0000256" key="5">
    <source>
        <dbReference type="ARBA" id="ARBA00022826"/>
    </source>
</evidence>
<keyword evidence="7" id="KW-0630">Potassium</keyword>
<keyword evidence="4 13" id="KW-0812">Transmembrane</keyword>
<evidence type="ECO:0000256" key="8">
    <source>
        <dbReference type="ARBA" id="ARBA00022989"/>
    </source>
</evidence>